<dbReference type="RefSeq" id="WP_168989527.1">
    <property type="nucleotide sequence ID" value="NZ_CAWPHM010000078.1"/>
</dbReference>
<organism evidence="2 3">
    <name type="scientific">Azoarcus taiwanensis</name>
    <dbReference type="NCBI Taxonomy" id="666964"/>
    <lineage>
        <taxon>Bacteria</taxon>
        <taxon>Pseudomonadati</taxon>
        <taxon>Pseudomonadota</taxon>
        <taxon>Betaproteobacteria</taxon>
        <taxon>Rhodocyclales</taxon>
        <taxon>Zoogloeaceae</taxon>
        <taxon>Azoarcus</taxon>
    </lineage>
</organism>
<dbReference type="Proteomes" id="UP000599523">
    <property type="component" value="Unassembled WGS sequence"/>
</dbReference>
<name>A0A972J9U7_9RHOO</name>
<gene>
    <name evidence="2" type="ORF">GPA21_18245</name>
</gene>
<comment type="caution">
    <text evidence="2">The sequence shown here is derived from an EMBL/GenBank/DDBJ whole genome shotgun (WGS) entry which is preliminary data.</text>
</comment>
<keyword evidence="3" id="KW-1185">Reference proteome</keyword>
<keyword evidence="1" id="KW-0812">Transmembrane</keyword>
<evidence type="ECO:0000313" key="2">
    <source>
        <dbReference type="EMBL" id="NMG04896.1"/>
    </source>
</evidence>
<evidence type="ECO:0000313" key="3">
    <source>
        <dbReference type="Proteomes" id="UP000599523"/>
    </source>
</evidence>
<proteinExistence type="predicted"/>
<accession>A0A972J9U7</accession>
<evidence type="ECO:0008006" key="4">
    <source>
        <dbReference type="Google" id="ProtNLM"/>
    </source>
</evidence>
<keyword evidence="1" id="KW-1133">Transmembrane helix</keyword>
<dbReference type="AlphaFoldDB" id="A0A972J9U7"/>
<protein>
    <recommendedName>
        <fullName evidence="4">Transmembrane protein</fullName>
    </recommendedName>
</protein>
<sequence>MKLLNRLPGSRREPHGLEWRVLRRMPTVLLAGTVLPALLALVNRWFASGDSAIAIAKQVQMIDYLAIGIVIFHWTLVLTVSIFCVIVTLMKGPAYVADRYDLPDSPEPKD</sequence>
<dbReference type="EMBL" id="WTVM01000170">
    <property type="protein sequence ID" value="NMG04896.1"/>
    <property type="molecule type" value="Genomic_DNA"/>
</dbReference>
<evidence type="ECO:0000256" key="1">
    <source>
        <dbReference type="SAM" id="Phobius"/>
    </source>
</evidence>
<reference evidence="2" key="1">
    <citation type="submission" date="2019-12" db="EMBL/GenBank/DDBJ databases">
        <title>Comparative genomics gives insights into the taxonomy of the Azoarcus-Aromatoleum group and reveals separate origins of nif in the plant-associated Azoarcus and non-plant-associated Aromatoleum sub-groups.</title>
        <authorList>
            <person name="Lafos M."/>
            <person name="Maluk M."/>
            <person name="Batista M."/>
            <person name="Junghare M."/>
            <person name="Carmona M."/>
            <person name="Faoro H."/>
            <person name="Cruz L.M."/>
            <person name="Battistoni F."/>
            <person name="De Souza E."/>
            <person name="Pedrosa F."/>
            <person name="Chen W.-M."/>
            <person name="Poole P.S."/>
            <person name="Dixon R.A."/>
            <person name="James E.K."/>
        </authorList>
    </citation>
    <scope>NUCLEOTIDE SEQUENCE</scope>
    <source>
        <strain evidence="2">NSC3</strain>
    </source>
</reference>
<feature type="transmembrane region" description="Helical" evidence="1">
    <location>
        <begin position="21"/>
        <end position="42"/>
    </location>
</feature>
<keyword evidence="1" id="KW-0472">Membrane</keyword>
<feature type="transmembrane region" description="Helical" evidence="1">
    <location>
        <begin position="62"/>
        <end position="89"/>
    </location>
</feature>